<keyword evidence="5" id="KW-1185">Reference proteome</keyword>
<evidence type="ECO:0000313" key="4">
    <source>
        <dbReference type="EMBL" id="SDZ48737.1"/>
    </source>
</evidence>
<comment type="caution">
    <text evidence="4">The sequence shown here is derived from an EMBL/GenBank/DDBJ whole genome shotgun (WGS) entry which is preliminary data.</text>
</comment>
<dbReference type="Gene3D" id="3.30.360.10">
    <property type="entry name" value="Dihydrodipicolinate Reductase, domain 2"/>
    <property type="match status" value="1"/>
</dbReference>
<dbReference type="Proteomes" id="UP000199663">
    <property type="component" value="Unassembled WGS sequence"/>
</dbReference>
<dbReference type="SUPFAM" id="SSF51735">
    <property type="entry name" value="NAD(P)-binding Rossmann-fold domains"/>
    <property type="match status" value="1"/>
</dbReference>
<dbReference type="SUPFAM" id="SSF55347">
    <property type="entry name" value="Glyceraldehyde-3-phosphate dehydrogenase-like, C-terminal domain"/>
    <property type="match status" value="1"/>
</dbReference>
<reference evidence="4 5" key="1">
    <citation type="submission" date="2016-10" db="EMBL/GenBank/DDBJ databases">
        <authorList>
            <person name="Varghese N."/>
            <person name="Submissions S."/>
        </authorList>
    </citation>
    <scope>NUCLEOTIDE SEQUENCE [LARGE SCALE GENOMIC DNA]</scope>
    <source>
        <strain evidence="4 5">DSM 17997</strain>
    </source>
</reference>
<keyword evidence="1" id="KW-1133">Transmembrane helix</keyword>
<dbReference type="InterPro" id="IPR050463">
    <property type="entry name" value="Gfo/Idh/MocA_oxidrdct_glycsds"/>
</dbReference>
<keyword evidence="1" id="KW-0812">Transmembrane</keyword>
<dbReference type="InterPro" id="IPR000683">
    <property type="entry name" value="Gfo/Idh/MocA-like_OxRdtase_N"/>
</dbReference>
<keyword evidence="1" id="KW-0472">Membrane</keyword>
<accession>A0A1H3TFL7</accession>
<dbReference type="InterPro" id="IPR043906">
    <property type="entry name" value="Gfo/Idh/MocA_OxRdtase_bact_C"/>
</dbReference>
<dbReference type="EMBL" id="FNQC01000017">
    <property type="protein sequence ID" value="SDZ48737.1"/>
    <property type="molecule type" value="Genomic_DNA"/>
</dbReference>
<feature type="transmembrane region" description="Helical" evidence="1">
    <location>
        <begin position="20"/>
        <end position="41"/>
    </location>
</feature>
<gene>
    <name evidence="4" type="ORF">SAMN05444412_11720</name>
</gene>
<dbReference type="Pfam" id="PF01408">
    <property type="entry name" value="GFO_IDH_MocA"/>
    <property type="match status" value="1"/>
</dbReference>
<dbReference type="Gene3D" id="3.40.50.720">
    <property type="entry name" value="NAD(P)-binding Rossmann-like Domain"/>
    <property type="match status" value="1"/>
</dbReference>
<evidence type="ECO:0000259" key="2">
    <source>
        <dbReference type="Pfam" id="PF01408"/>
    </source>
</evidence>
<protein>
    <submittedName>
        <fullName evidence="4">Oxidoreductase family, NAD-binding Rossmann fold</fullName>
    </submittedName>
</protein>
<dbReference type="Pfam" id="PF19051">
    <property type="entry name" value="GFO_IDH_MocA_C2"/>
    <property type="match status" value="1"/>
</dbReference>
<sequence>MKRPKKEISENSRRTFLKNAAIASSIFIVPRHVLGGVGFIAPSDQLNLAAIGAGGKGTSDILNASVNGRERVVALCDVDFSGTAKKSIENFPKAKLYADYREMLEKEKDIDAVTISTPDHVHGPAAAFAMERGKHVYVQKPMTHNIREARLLTEMARNNKIVTQMGNQGASNPLLDMVKKWVDSGQIGKISKVQIWTNRPVWPQGGPMPKPDESLKPKDLNWDLWLGPASYRPYTPNLHPFNWRGWWDYGTGALGDVGCHLIDIPFRTLGLRYPTDAECSVGSVYSGMWTADYHPEGCPASSFTTLHFAATEKSKSPIEMTWSDGGIRPSHPDIIPADHDIGGTNSANGVMIIGEKGIITTNINDSSPMMPKLYLNDGTTDFGPDKLDNQEPEYGHQRKWVDACKAGFNSTEHKGLTSSFDYAGPMTETVLMGNLAIRSYMLRRENSNGQMEFYGRRKLLWDGENMRITNLEDANQFVGRTYREGFKV</sequence>
<organism evidence="4 5">
    <name type="scientific">Rhodonellum ikkaensis</name>
    <dbReference type="NCBI Taxonomy" id="336829"/>
    <lineage>
        <taxon>Bacteria</taxon>
        <taxon>Pseudomonadati</taxon>
        <taxon>Bacteroidota</taxon>
        <taxon>Cytophagia</taxon>
        <taxon>Cytophagales</taxon>
        <taxon>Cytophagaceae</taxon>
        <taxon>Rhodonellum</taxon>
    </lineage>
</organism>
<dbReference type="RefSeq" id="WP_019599927.1">
    <property type="nucleotide sequence ID" value="NZ_FNQC01000017.1"/>
</dbReference>
<name>A0A1H3TFL7_9BACT</name>
<evidence type="ECO:0000256" key="1">
    <source>
        <dbReference type="SAM" id="Phobius"/>
    </source>
</evidence>
<proteinExistence type="predicted"/>
<dbReference type="InterPro" id="IPR036291">
    <property type="entry name" value="NAD(P)-bd_dom_sf"/>
</dbReference>
<feature type="domain" description="Gfo/Idh/MocA-like oxidoreductase bacterial type C-terminal" evidence="3">
    <location>
        <begin position="178"/>
        <end position="263"/>
    </location>
</feature>
<dbReference type="PANTHER" id="PTHR43818">
    <property type="entry name" value="BCDNA.GH03377"/>
    <property type="match status" value="1"/>
</dbReference>
<dbReference type="PANTHER" id="PTHR43818:SF10">
    <property type="entry name" value="NADH-DEPENDENT DEHYDROGENASE-RELATED"/>
    <property type="match status" value="1"/>
</dbReference>
<evidence type="ECO:0000313" key="5">
    <source>
        <dbReference type="Proteomes" id="UP000199663"/>
    </source>
</evidence>
<evidence type="ECO:0000259" key="3">
    <source>
        <dbReference type="Pfam" id="PF19051"/>
    </source>
</evidence>
<feature type="domain" description="Gfo/Idh/MocA-like oxidoreductase N-terminal" evidence="2">
    <location>
        <begin position="47"/>
        <end position="165"/>
    </location>
</feature>